<dbReference type="CTD" id="9814485"/>
<dbReference type="PANTHER" id="PTHR12271:SF40">
    <property type="entry name" value="POLY(A) RNA POLYMERASE GLD2"/>
    <property type="match status" value="1"/>
</dbReference>
<dbReference type="InParanoid" id="E3MNF2"/>
<sequence>MSLKPSLLLKLSQRSFSVHAPCTSSTTHYIDYSFSNGVIKSSLPTIDSHCHKFIENLNTDLRDLNIIKKKIYSIRGDLMNCFDKTDVRLVPIGSAANLLLNNRSDLDLVFLPSNDSKHWKDFMKQFSGNSQFRNSFLKNTYKQLRSKRVGNVDYPYFNARIPIIRLFSKRKLQVDIQFGNIEPIRSSLFVRTCVEYDERVALLIHWLTNKFLESKILKSSDNLFSRYHVNMLVIHFLQAMPYPVLPDIISLSPWLSKNNDWNNAVKVLTRQGSLYVPSNSDVPNENSVGELVIQMIDYYSQIDFRKMGIDTRGRVFQKTYNCNATFQIVDDYFDVSSTCRVQESPQFLTRLFEKLKLAVKEENYEKLFHYYTPPKKPVLTMF</sequence>
<dbReference type="FunCoup" id="E3MNF2">
    <property type="interactions" value="55"/>
</dbReference>
<dbReference type="Gene3D" id="3.30.460.10">
    <property type="entry name" value="Beta Polymerase, domain 2"/>
    <property type="match status" value="1"/>
</dbReference>
<dbReference type="OrthoDB" id="434989at2759"/>
<feature type="domain" description="Poly(A) RNA polymerase mitochondrial-like central palm" evidence="1">
    <location>
        <begin position="49"/>
        <end position="191"/>
    </location>
</feature>
<dbReference type="PANTHER" id="PTHR12271">
    <property type="entry name" value="POLY A POLYMERASE CID PAP -RELATED"/>
    <property type="match status" value="1"/>
</dbReference>
<dbReference type="RefSeq" id="XP_003102379.2">
    <property type="nucleotide sequence ID" value="XM_003102331.2"/>
</dbReference>
<dbReference type="EMBL" id="DS268459">
    <property type="protein sequence ID" value="EFP05998.1"/>
    <property type="molecule type" value="Genomic_DNA"/>
</dbReference>
<dbReference type="OMA" id="IHWLTNK"/>
<evidence type="ECO:0000313" key="3">
    <source>
        <dbReference type="Proteomes" id="UP000008281"/>
    </source>
</evidence>
<proteinExistence type="predicted"/>
<dbReference type="InterPro" id="IPR054708">
    <property type="entry name" value="MTPAP-like_central"/>
</dbReference>
<dbReference type="eggNOG" id="KOG2277">
    <property type="taxonomic scope" value="Eukaryota"/>
</dbReference>
<dbReference type="STRING" id="31234.E3MNF2"/>
<protein>
    <recommendedName>
        <fullName evidence="1">Poly(A) RNA polymerase mitochondrial-like central palm domain-containing protein</fullName>
    </recommendedName>
</protein>
<dbReference type="KEGG" id="crq:GCK72_017488"/>
<dbReference type="SUPFAM" id="SSF81631">
    <property type="entry name" value="PAP/OAS1 substrate-binding domain"/>
    <property type="match status" value="1"/>
</dbReference>
<dbReference type="HOGENOM" id="CLU_061443_0_0_1"/>
<dbReference type="SUPFAM" id="SSF81301">
    <property type="entry name" value="Nucleotidyltransferase"/>
    <property type="match status" value="1"/>
</dbReference>
<dbReference type="GO" id="GO:1990817">
    <property type="term" value="F:poly(A) RNA polymerase activity"/>
    <property type="evidence" value="ECO:0007669"/>
    <property type="project" value="TreeGrafter"/>
</dbReference>
<organism evidence="3">
    <name type="scientific">Caenorhabditis remanei</name>
    <name type="common">Caenorhabditis vulgaris</name>
    <dbReference type="NCBI Taxonomy" id="31234"/>
    <lineage>
        <taxon>Eukaryota</taxon>
        <taxon>Metazoa</taxon>
        <taxon>Ecdysozoa</taxon>
        <taxon>Nematoda</taxon>
        <taxon>Chromadorea</taxon>
        <taxon>Rhabditida</taxon>
        <taxon>Rhabditina</taxon>
        <taxon>Rhabditomorpha</taxon>
        <taxon>Rhabditoidea</taxon>
        <taxon>Rhabditidae</taxon>
        <taxon>Peloderinae</taxon>
        <taxon>Caenorhabditis</taxon>
    </lineage>
</organism>
<dbReference type="Pfam" id="PF22600">
    <property type="entry name" value="MTPAP-like_central"/>
    <property type="match status" value="1"/>
</dbReference>
<accession>E3MNF2</accession>
<evidence type="ECO:0000259" key="1">
    <source>
        <dbReference type="Pfam" id="PF22600"/>
    </source>
</evidence>
<name>E3MNF2_CAERE</name>
<keyword evidence="3" id="KW-1185">Reference proteome</keyword>
<gene>
    <name evidence="2" type="ORF">CRE_04934</name>
</gene>
<reference evidence="2" key="1">
    <citation type="submission" date="2007-07" db="EMBL/GenBank/DDBJ databases">
        <title>PCAP assembly of the Caenorhabditis remanei genome.</title>
        <authorList>
            <consortium name="The Caenorhabditis remanei Sequencing Consortium"/>
            <person name="Wilson R.K."/>
        </authorList>
    </citation>
    <scope>NUCLEOTIDE SEQUENCE [LARGE SCALE GENOMIC DNA]</scope>
    <source>
        <strain evidence="2">PB4641</strain>
    </source>
</reference>
<dbReference type="GeneID" id="9814485"/>
<dbReference type="GO" id="GO:0031123">
    <property type="term" value="P:RNA 3'-end processing"/>
    <property type="evidence" value="ECO:0007669"/>
    <property type="project" value="TreeGrafter"/>
</dbReference>
<dbReference type="AlphaFoldDB" id="E3MNF2"/>
<dbReference type="InterPro" id="IPR043519">
    <property type="entry name" value="NT_sf"/>
</dbReference>
<evidence type="ECO:0000313" key="2">
    <source>
        <dbReference type="EMBL" id="EFP05998.1"/>
    </source>
</evidence>
<dbReference type="Proteomes" id="UP000008281">
    <property type="component" value="Unassembled WGS sequence"/>
</dbReference>
<dbReference type="Gene3D" id="1.10.1410.10">
    <property type="match status" value="1"/>
</dbReference>